<dbReference type="RefSeq" id="XP_001386759.2">
    <property type="nucleotide sequence ID" value="XM_001386722.1"/>
</dbReference>
<dbReference type="EMBL" id="CP000502">
    <property type="protein sequence ID" value="ABN68730.2"/>
    <property type="molecule type" value="Genomic_DNA"/>
</dbReference>
<dbReference type="InterPro" id="IPR019337">
    <property type="entry name" value="Telomere_length_regulation_dom"/>
</dbReference>
<dbReference type="PANTHER" id="PTHR15830">
    <property type="entry name" value="TELOMERE LENGTH REGULATION PROTEIN TEL2 FAMILY MEMBER"/>
    <property type="match status" value="1"/>
</dbReference>
<dbReference type="OMA" id="FPLLNVW"/>
<dbReference type="KEGG" id="pic:PICST_64548"/>
<dbReference type="GO" id="GO:0005829">
    <property type="term" value="C:cytosol"/>
    <property type="evidence" value="ECO:0007669"/>
    <property type="project" value="TreeGrafter"/>
</dbReference>
<gene>
    <name evidence="4" type="ORF">PICST_64548</name>
</gene>
<evidence type="ECO:0000259" key="3">
    <source>
        <dbReference type="Pfam" id="PF10193"/>
    </source>
</evidence>
<feature type="region of interest" description="Disordered" evidence="2">
    <location>
        <begin position="438"/>
        <end position="467"/>
    </location>
</feature>
<dbReference type="GO" id="GO:0042162">
    <property type="term" value="F:telomeric DNA binding"/>
    <property type="evidence" value="ECO:0007669"/>
    <property type="project" value="TreeGrafter"/>
</dbReference>
<accession>A3M0M4</accession>
<dbReference type="OrthoDB" id="10258062at2759"/>
<dbReference type="InParanoid" id="A3M0M4"/>
<evidence type="ECO:0000256" key="2">
    <source>
        <dbReference type="SAM" id="MobiDB-lite"/>
    </source>
</evidence>
<dbReference type="AlphaFoldDB" id="A3M0M4"/>
<evidence type="ECO:0000313" key="4">
    <source>
        <dbReference type="EMBL" id="ABN68730.2"/>
    </source>
</evidence>
<dbReference type="Gene3D" id="1.25.40.720">
    <property type="entry name" value="Telomere length regulation protein 2, C-terminal domain"/>
    <property type="match status" value="2"/>
</dbReference>
<sequence length="836" mass="95517">MSDWDGKIRLLRSEPSLAQIDSIIADYLSSEKPPALLFVTTLLNYTIPQTLESLPAPTQNEIVKVFQSLVGLSNLVHSISLLRDPQDPEQKKMLELHMKLLSMVFNLELIPTLLQKNKTTFLEAKEIDKLVFKGILFGIINEIYVKSGISVQNKAFESTQAYTSFLNVSLLKLFKSGIDHNYTIMFTSSLFKLDDSSVFGYFDLLFTPENWSYFVESYNVMKKFQKREIVVKLYTLYINKRVFLKPQTNEILVSFGNILFFTSECFDDNMVERILLCMNRNLNVLISLILSKLPNERFNGLIMKVLEKWADDLTIKSESIVLQENRTHFIMYLLYQKKGTPFLEGLLSDKVFLDAISNRLHSYSSNVKSLGVVLADKVCEFNGKDPIFSIDEASVYLNLAKSDDFIDLKVPPLEDPWNVINQPEIELPVEELSSLKVSSIQPGAKESDDDSDDDSDSDDPTITSRGNVRDPLYIKDLLEYLTIDEKNPLAYDMRKKALTVGPTLLRQKFAFGNEIQFYSEDLMTNIVGLSNTFDDKTFESSRLQCMIAVLVTNPQVTIHTFRLLLTGDYSLQQRLSILSATTLAARELRGFKDEDVVSSFRETSFPSKQLPSGLHEKYVAIDNNSGFLRAIEASIQDELMDEASDESKNKIAGGKILRISESYKRKKNSDKHVDKPKINNFYRIIGQKFYFPLVGVWYEAGEIDIGHYSTIFVGHYIRTLALLLHCAYPSAVNLRDMVKEYFQLVVPVLRKVKVEELQIVESAVTGFLVIFDIMDEQYLITTHHHDIQQVQMWLGANWEHLIDNKVKSLCAGLFLRISTVSEAYERSLMDLTNGLY</sequence>
<dbReference type="PANTHER" id="PTHR15830:SF10">
    <property type="entry name" value="TELOMERE LENGTH REGULATION PROTEIN TEL2 HOMOLOG"/>
    <property type="match status" value="1"/>
</dbReference>
<name>A3M0M4_PICST</name>
<evidence type="ECO:0000256" key="1">
    <source>
        <dbReference type="ARBA" id="ARBA00006133"/>
    </source>
</evidence>
<dbReference type="GeneID" id="4841131"/>
<protein>
    <recommendedName>
        <fullName evidence="3">Telomere length regulation protein conserved domain-containing protein</fullName>
    </recommendedName>
</protein>
<dbReference type="GO" id="GO:0051083">
    <property type="term" value="P:'de novo' cotranslational protein folding"/>
    <property type="evidence" value="ECO:0007669"/>
    <property type="project" value="TreeGrafter"/>
</dbReference>
<feature type="compositionally biased region" description="Acidic residues" evidence="2">
    <location>
        <begin position="447"/>
        <end position="459"/>
    </location>
</feature>
<keyword evidence="5" id="KW-1185">Reference proteome</keyword>
<reference evidence="4 5" key="1">
    <citation type="journal article" date="2007" name="Nat. Biotechnol.">
        <title>Genome sequence of the lignocellulose-bioconverting and xylose-fermenting yeast Pichia stipitis.</title>
        <authorList>
            <person name="Jeffries T.W."/>
            <person name="Grigoriev I.V."/>
            <person name="Grimwood J."/>
            <person name="Laplaza J.M."/>
            <person name="Aerts A."/>
            <person name="Salamov A."/>
            <person name="Schmutz J."/>
            <person name="Lindquist E."/>
            <person name="Dehal P."/>
            <person name="Shapiro H."/>
            <person name="Jin Y.S."/>
            <person name="Passoth V."/>
            <person name="Richardson P.M."/>
        </authorList>
    </citation>
    <scope>NUCLEOTIDE SEQUENCE [LARGE SCALE GENOMIC DNA]</scope>
    <source>
        <strain evidence="5">ATCC 58785 / CBS 6054 / NBRC 10063 / NRRL Y-11545</strain>
    </source>
</reference>
<dbReference type="STRING" id="322104.A3M0M4"/>
<dbReference type="Proteomes" id="UP000002258">
    <property type="component" value="Chromosome 8"/>
</dbReference>
<proteinExistence type="inferred from homology"/>
<evidence type="ECO:0000313" key="5">
    <source>
        <dbReference type="Proteomes" id="UP000002258"/>
    </source>
</evidence>
<dbReference type="InterPro" id="IPR051970">
    <property type="entry name" value="TEL2_Regulation"/>
</dbReference>
<dbReference type="eggNOG" id="KOG4346">
    <property type="taxonomic scope" value="Eukaryota"/>
</dbReference>
<dbReference type="Pfam" id="PF10193">
    <property type="entry name" value="Telomere_reg-2"/>
    <property type="match status" value="1"/>
</dbReference>
<feature type="domain" description="Telomere length regulation protein conserved" evidence="3">
    <location>
        <begin position="471"/>
        <end position="585"/>
    </location>
</feature>
<organism evidence="4 5">
    <name type="scientific">Scheffersomyces stipitis (strain ATCC 58785 / CBS 6054 / NBRC 10063 / NRRL Y-11545)</name>
    <name type="common">Yeast</name>
    <name type="synonym">Pichia stipitis</name>
    <dbReference type="NCBI Taxonomy" id="322104"/>
    <lineage>
        <taxon>Eukaryota</taxon>
        <taxon>Fungi</taxon>
        <taxon>Dikarya</taxon>
        <taxon>Ascomycota</taxon>
        <taxon>Saccharomycotina</taxon>
        <taxon>Pichiomycetes</taxon>
        <taxon>Debaryomycetaceae</taxon>
        <taxon>Scheffersomyces</taxon>
    </lineage>
</organism>
<dbReference type="InterPro" id="IPR038528">
    <property type="entry name" value="TEL2_C_sf"/>
</dbReference>
<comment type="similarity">
    <text evidence="1">Belongs to the TEL2 family.</text>
</comment>
<dbReference type="GO" id="GO:0051879">
    <property type="term" value="F:Hsp90 protein binding"/>
    <property type="evidence" value="ECO:0007669"/>
    <property type="project" value="TreeGrafter"/>
</dbReference>
<dbReference type="HOGENOM" id="CLU_017275_0_0_1"/>